<protein>
    <recommendedName>
        <fullName evidence="1">DinB-like domain-containing protein</fullName>
    </recommendedName>
</protein>
<organism evidence="2 3">
    <name type="scientific">Aureicoccus marinus</name>
    <dbReference type="NCBI Taxonomy" id="754435"/>
    <lineage>
        <taxon>Bacteria</taxon>
        <taxon>Pseudomonadati</taxon>
        <taxon>Bacteroidota</taxon>
        <taxon>Flavobacteriia</taxon>
        <taxon>Flavobacteriales</taxon>
        <taxon>Flavobacteriaceae</taxon>
        <taxon>Aureicoccus</taxon>
    </lineage>
</organism>
<evidence type="ECO:0000259" key="1">
    <source>
        <dbReference type="Pfam" id="PF12867"/>
    </source>
</evidence>
<comment type="caution">
    <text evidence="2">The sequence shown here is derived from an EMBL/GenBank/DDBJ whole genome shotgun (WGS) entry which is preliminary data.</text>
</comment>
<dbReference type="InterPro" id="IPR034660">
    <property type="entry name" value="DinB/YfiT-like"/>
</dbReference>
<dbReference type="OrthoDB" id="119432at2"/>
<feature type="domain" description="DinB-like" evidence="1">
    <location>
        <begin position="2"/>
        <end position="120"/>
    </location>
</feature>
<name>A0A2S7T486_9FLAO</name>
<reference evidence="3" key="1">
    <citation type="submission" date="2016-11" db="EMBL/GenBank/DDBJ databases">
        <title>Trade-off between light-utilization and light-protection in marine flavobacteria.</title>
        <authorList>
            <person name="Kumagai Y."/>
            <person name="Yoshizawa S."/>
            <person name="Kogure K."/>
        </authorList>
    </citation>
    <scope>NUCLEOTIDE SEQUENCE [LARGE SCALE GENOMIC DNA]</scope>
    <source>
        <strain evidence="3">SG-18</strain>
    </source>
</reference>
<dbReference type="Gene3D" id="1.20.120.450">
    <property type="entry name" value="dinb family like domain"/>
    <property type="match status" value="1"/>
</dbReference>
<keyword evidence="3" id="KW-1185">Reference proteome</keyword>
<dbReference type="EMBL" id="MQVX01000001">
    <property type="protein sequence ID" value="PQJ14739.1"/>
    <property type="molecule type" value="Genomic_DNA"/>
</dbReference>
<proteinExistence type="predicted"/>
<dbReference type="Pfam" id="PF12867">
    <property type="entry name" value="DinB_2"/>
    <property type="match status" value="1"/>
</dbReference>
<accession>A0A2S7T486</accession>
<dbReference type="SUPFAM" id="SSF109854">
    <property type="entry name" value="DinB/YfiT-like putative metalloenzymes"/>
    <property type="match status" value="1"/>
</dbReference>
<dbReference type="InterPro" id="IPR024775">
    <property type="entry name" value="DinB-like"/>
</dbReference>
<dbReference type="Proteomes" id="UP000239366">
    <property type="component" value="Unassembled WGS sequence"/>
</dbReference>
<evidence type="ECO:0000313" key="2">
    <source>
        <dbReference type="EMBL" id="PQJ14739.1"/>
    </source>
</evidence>
<sequence>MSLAHIEAMPEDQFNYRATDSAMTLAEHMLHTAQGMYGLVANSTGQTNPYAQKNPVKESELHRKAEVLRIITESYDFALEGIGGMDPGSFDEVITCGPFNVTLIDWVYKAKEHNTHHTDQAAILPVFTRNKTSGI</sequence>
<gene>
    <name evidence="2" type="ORF">BST99_02365</name>
</gene>
<dbReference type="AlphaFoldDB" id="A0A2S7T486"/>
<evidence type="ECO:0000313" key="3">
    <source>
        <dbReference type="Proteomes" id="UP000239366"/>
    </source>
</evidence>